<dbReference type="InterPro" id="IPR016913">
    <property type="entry name" value="UCP029215"/>
</dbReference>
<organism evidence="2">
    <name type="scientific">Salmonella enterica subsp. enterica serovar Cotham</name>
    <dbReference type="NCBI Taxonomy" id="2572724"/>
    <lineage>
        <taxon>Bacteria</taxon>
        <taxon>Pseudomonadati</taxon>
        <taxon>Pseudomonadota</taxon>
        <taxon>Gammaproteobacteria</taxon>
        <taxon>Enterobacterales</taxon>
        <taxon>Enterobacteriaceae</taxon>
        <taxon>Salmonella</taxon>
    </lineage>
</organism>
<sequence>MKYFYTSRLGNTRYRLSDGSLLCKSVPIARTGKQVYTEKDLEETRVIPDEDGEIVVNRSPDEVFSPTAMASFEAMSIVIDHPRDMQGNIVFIEPDNWRELAHGHVQNVRRGTGEQADLVLADLIFKSPEAIDAVDKGGAQISCGYDAKYRPVARGQAEQYNIVGNHIALVDDARAGDRCSVGDNNTMTTKQNGWLARLRRAVKTGDADTLQDLVDTAPSTLTNDDDSASGTQTLVLRVEGGTPSDTTTTADEDPPGNPIETRLAALETLVKSLVEKGTGDAGTERPIKQETTDGEPDDDEDKRMTGDSAYRQDIISRGEMILPGFELPDGKKPGLFKRELLAAACKTADGKKLIEPIAGKDADFSAMPIATVDSIFNGASELARMHNNMISSAGVGQFNAVAAQSIEDLNKQAQDFWAKKGEK</sequence>
<accession>A0A5H7NXH6</accession>
<dbReference type="EMBL" id="AAKOIS010000001">
    <property type="protein sequence ID" value="ECT9336022.1"/>
    <property type="molecule type" value="Genomic_DNA"/>
</dbReference>
<feature type="region of interest" description="Disordered" evidence="1">
    <location>
        <begin position="237"/>
        <end position="259"/>
    </location>
</feature>
<feature type="compositionally biased region" description="Basic and acidic residues" evidence="1">
    <location>
        <begin position="275"/>
        <end position="291"/>
    </location>
</feature>
<comment type="caution">
    <text evidence="2">The sequence shown here is derived from an EMBL/GenBank/DDBJ whole genome shotgun (WGS) entry which is preliminary data.</text>
</comment>
<dbReference type="Pfam" id="PF09979">
    <property type="entry name" value="DUF2213"/>
    <property type="match status" value="1"/>
</dbReference>
<name>A0A5H7NXH6_SALET</name>
<gene>
    <name evidence="2" type="ORF">CG757_05170</name>
</gene>
<dbReference type="AlphaFoldDB" id="A0A5H7NXH6"/>
<protein>
    <submittedName>
        <fullName evidence="2">DUF2213 domain-containing protein</fullName>
    </submittedName>
</protein>
<reference evidence="2" key="1">
    <citation type="submission" date="2018-07" db="EMBL/GenBank/DDBJ databases">
        <authorList>
            <consortium name="PulseNet: The National Subtyping Network for Foodborne Disease Surveillance"/>
            <person name="Tarr C.L."/>
            <person name="Trees E."/>
            <person name="Katz L.S."/>
            <person name="Carleton-Romer H.A."/>
            <person name="Stroika S."/>
            <person name="Kucerova Z."/>
            <person name="Roache K.F."/>
            <person name="Sabol A.L."/>
            <person name="Besser J."/>
            <person name="Gerner-Smidt P."/>
        </authorList>
    </citation>
    <scope>NUCLEOTIDE SEQUENCE</scope>
    <source>
        <strain evidence="2">2015AM-0391</strain>
    </source>
</reference>
<feature type="region of interest" description="Disordered" evidence="1">
    <location>
        <begin position="275"/>
        <end position="306"/>
    </location>
</feature>
<proteinExistence type="predicted"/>
<evidence type="ECO:0000313" key="2">
    <source>
        <dbReference type="EMBL" id="ECT9336022.1"/>
    </source>
</evidence>
<dbReference type="PIRSF" id="PIRSF029215">
    <property type="entry name" value="UCP029215"/>
    <property type="match status" value="1"/>
</dbReference>
<evidence type="ECO:0000256" key="1">
    <source>
        <dbReference type="SAM" id="MobiDB-lite"/>
    </source>
</evidence>